<name>A0ABX7BHT7_9PROT</name>
<dbReference type="RefSeq" id="WP_201083775.1">
    <property type="nucleotide sequence ID" value="NZ_CP067423.1"/>
</dbReference>
<gene>
    <name evidence="2" type="ORF">IGS68_34465</name>
</gene>
<feature type="region of interest" description="Disordered" evidence="1">
    <location>
        <begin position="58"/>
        <end position="79"/>
    </location>
</feature>
<dbReference type="Proteomes" id="UP000595197">
    <property type="component" value="Plasmid pTT6-3"/>
</dbReference>
<dbReference type="Pfam" id="PF07592">
    <property type="entry name" value="DDE_Tnp_ISAZ013"/>
    <property type="match status" value="1"/>
</dbReference>
<protein>
    <submittedName>
        <fullName evidence="2">ISAzo13 family transposase</fullName>
    </submittedName>
</protein>
<dbReference type="NCBIfam" id="NF033519">
    <property type="entry name" value="transpos_ISAzo13"/>
    <property type="match status" value="1"/>
</dbReference>
<reference evidence="2" key="1">
    <citation type="submission" date="2021-02" db="EMBL/GenBank/DDBJ databases">
        <title>Skermanella TT6 skin isolate.</title>
        <authorList>
            <person name="Lee K."/>
            <person name="Ganzorig M."/>
        </authorList>
    </citation>
    <scope>NUCLEOTIDE SEQUENCE</scope>
    <source>
        <strain evidence="2">TT6</strain>
    </source>
</reference>
<evidence type="ECO:0000256" key="1">
    <source>
        <dbReference type="SAM" id="MobiDB-lite"/>
    </source>
</evidence>
<evidence type="ECO:0000313" key="2">
    <source>
        <dbReference type="EMBL" id="QQP93957.1"/>
    </source>
</evidence>
<dbReference type="EMBL" id="CP067423">
    <property type="protein sequence ID" value="QQP93957.1"/>
    <property type="molecule type" value="Genomic_DNA"/>
</dbReference>
<geneLocation type="plasmid" evidence="2 3">
    <name>pTT6-3</name>
</geneLocation>
<feature type="compositionally biased region" description="Basic residues" evidence="1">
    <location>
        <begin position="69"/>
        <end position="79"/>
    </location>
</feature>
<accession>A0ABX7BHT7</accession>
<keyword evidence="2" id="KW-0614">Plasmid</keyword>
<sequence length="403" mass="45052">MIDEHAIRERYEAIRDQLDERGRRLFAAAEARSAGRGGVVAVSRATGLARGTVERGLKDLDQPAPPGGRVRRAGSGRRRLTAKDPTLLEDLRRLVEPVTLGDPMRPLLWVSKSHVKLAKALQKMGHAVSPNTVRKLLHQLGYGRRANRKANDGRQHADRDAQFEHINARVLAFQAEDQPVISVDTKKKELVGNYTNKGTEYRPEGQPRRTEVHDFENKDLGKVVPYGVYDLADNSGWVSLGVTSDTAEFAVNAIRSWFDNKGRDLYPAASRLMITADCGGSNGARVRLWKRELQDLADQTGLTISVCHFPPGTSKWNRIEHRLFCHITQNWRGHPLTSRLAVIELIAATTTTTGLTVECELDTNTYQKGVKVTAAEMATLNIERDGFHPEWNYTIAPRHIPHN</sequence>
<keyword evidence="3" id="KW-1185">Reference proteome</keyword>
<evidence type="ECO:0000313" key="3">
    <source>
        <dbReference type="Proteomes" id="UP000595197"/>
    </source>
</evidence>
<dbReference type="InterPro" id="IPR011518">
    <property type="entry name" value="Transposase_36"/>
</dbReference>
<proteinExistence type="predicted"/>
<organism evidence="2 3">
    <name type="scientific">Skermanella cutis</name>
    <dbReference type="NCBI Taxonomy" id="2775420"/>
    <lineage>
        <taxon>Bacteria</taxon>
        <taxon>Pseudomonadati</taxon>
        <taxon>Pseudomonadota</taxon>
        <taxon>Alphaproteobacteria</taxon>
        <taxon>Rhodospirillales</taxon>
        <taxon>Azospirillaceae</taxon>
        <taxon>Skermanella</taxon>
    </lineage>
</organism>